<proteinExistence type="predicted"/>
<evidence type="ECO:0000313" key="2">
    <source>
        <dbReference type="Proteomes" id="UP000241818"/>
    </source>
</evidence>
<reference evidence="1 2" key="1">
    <citation type="journal article" date="2018" name="New Phytol.">
        <title>Comparative genomics and transcriptomics depict ericoid mycorrhizal fungi as versatile saprotrophs and plant mutualists.</title>
        <authorList>
            <person name="Martino E."/>
            <person name="Morin E."/>
            <person name="Grelet G.A."/>
            <person name="Kuo A."/>
            <person name="Kohler A."/>
            <person name="Daghino S."/>
            <person name="Barry K.W."/>
            <person name="Cichocki N."/>
            <person name="Clum A."/>
            <person name="Dockter R.B."/>
            <person name="Hainaut M."/>
            <person name="Kuo R.C."/>
            <person name="LaButti K."/>
            <person name="Lindahl B.D."/>
            <person name="Lindquist E.A."/>
            <person name="Lipzen A."/>
            <person name="Khouja H.R."/>
            <person name="Magnuson J."/>
            <person name="Murat C."/>
            <person name="Ohm R.A."/>
            <person name="Singer S.W."/>
            <person name="Spatafora J.W."/>
            <person name="Wang M."/>
            <person name="Veneault-Fourrey C."/>
            <person name="Henrissat B."/>
            <person name="Grigoriev I.V."/>
            <person name="Martin F.M."/>
            <person name="Perotto S."/>
        </authorList>
    </citation>
    <scope>NUCLEOTIDE SEQUENCE [LARGE SCALE GENOMIC DNA]</scope>
    <source>
        <strain evidence="1 2">ATCC 22711</strain>
    </source>
</reference>
<dbReference type="Proteomes" id="UP000241818">
    <property type="component" value="Unassembled WGS sequence"/>
</dbReference>
<evidence type="ECO:0000313" key="1">
    <source>
        <dbReference type="EMBL" id="PSS28426.1"/>
    </source>
</evidence>
<accession>A0A2T3BG94</accession>
<keyword evidence="2" id="KW-1185">Reference proteome</keyword>
<protein>
    <submittedName>
        <fullName evidence="1">Uncharacterized protein</fullName>
    </submittedName>
</protein>
<dbReference type="GeneID" id="36571373"/>
<name>A0A2T3BG94_AMORE</name>
<dbReference type="AlphaFoldDB" id="A0A2T3BG94"/>
<dbReference type="InParanoid" id="A0A2T3BG94"/>
<gene>
    <name evidence="1" type="ORF">M430DRAFT_15640</name>
</gene>
<sequence>MEHAICRNSTSRDISVIWKNHPIFLQAVLIGLDALSVNLAAGKEEASRAMGVGCVPIGKETWDLQLFCAGRHVASQGVCLLTWSRNTEDTVVLLGFAWTLALMYRFTRVLAQIPRQMTNKVFAHSDLSFSSSSSSSFPASSSSSSSLPGRCQSALIWGFHACDHSCLPRLVVPRATTGTVCQHQHQYNS</sequence>
<organism evidence="1 2">
    <name type="scientific">Amorphotheca resinae ATCC 22711</name>
    <dbReference type="NCBI Taxonomy" id="857342"/>
    <lineage>
        <taxon>Eukaryota</taxon>
        <taxon>Fungi</taxon>
        <taxon>Dikarya</taxon>
        <taxon>Ascomycota</taxon>
        <taxon>Pezizomycotina</taxon>
        <taxon>Leotiomycetes</taxon>
        <taxon>Helotiales</taxon>
        <taxon>Amorphothecaceae</taxon>
        <taxon>Amorphotheca</taxon>
    </lineage>
</organism>
<dbReference type="RefSeq" id="XP_024725951.1">
    <property type="nucleotide sequence ID" value="XM_024863292.1"/>
</dbReference>
<dbReference type="EMBL" id="KZ679006">
    <property type="protein sequence ID" value="PSS28426.1"/>
    <property type="molecule type" value="Genomic_DNA"/>
</dbReference>